<dbReference type="InterPro" id="IPR036849">
    <property type="entry name" value="Enolase-like_C_sf"/>
</dbReference>
<dbReference type="EMBL" id="PETL01000303">
    <property type="protein sequence ID" value="PIV63637.1"/>
    <property type="molecule type" value="Genomic_DNA"/>
</dbReference>
<dbReference type="InterPro" id="IPR029065">
    <property type="entry name" value="Enolase_C-like"/>
</dbReference>
<evidence type="ECO:0000259" key="1">
    <source>
        <dbReference type="Pfam" id="PF13378"/>
    </source>
</evidence>
<proteinExistence type="predicted"/>
<gene>
    <name evidence="2" type="ORF">COS11_06390</name>
</gene>
<protein>
    <recommendedName>
        <fullName evidence="1">Enolase C-terminal domain-containing protein</fullName>
    </recommendedName>
</protein>
<dbReference type="SUPFAM" id="SSF51604">
    <property type="entry name" value="Enolase C-terminal domain-like"/>
    <property type="match status" value="1"/>
</dbReference>
<name>A0A2M7E7B5_9BACT</name>
<dbReference type="Proteomes" id="UP000228886">
    <property type="component" value="Unassembled WGS sequence"/>
</dbReference>
<sequence length="470" mass="53312">MQSDIKILEVEASFTPLKFRTPLKFGAVVVEDTAYSQVRVKVENHRGEAAEGFGGILLSDGWAWPSKVIEHQQREETMKEMTKKLCRLFASYKEFGHPIEIFFNLEEKFKRINKEVCNKLTCSGRIYPTRGLDKSSPYNFEMPFLGALICASPIDAALHDAFGKVNEISVYNGYGREFMSDLSPWLGEEFKGKYIADYLRKEYLPRIPVFHLVGGLDKLRKNEVDESDIPADGLPNSLEEWIEKDGLTCLKIKLKGNDLNWDIRRVLEIVKLSHEIKTSQNRGKLFFSGDTNEQCESPEYLVEMLNKIKEKSPRAFEEILYFEQPTERDLNAHAFDLHKLSQIKPILLDESLVNLENFERAKELGWSGIALKTCKGQSASLILMAKASEEKIPYSVQDLTNPKLSLIQSIGLAARINPIKGVEANARQFIPFASEKEERVHPELFQLKDGEASTKTLQGPGLGYQIGKIG</sequence>
<dbReference type="Pfam" id="PF13378">
    <property type="entry name" value="MR_MLE_C"/>
    <property type="match status" value="1"/>
</dbReference>
<reference evidence="3" key="1">
    <citation type="submission" date="2017-09" db="EMBL/GenBank/DDBJ databases">
        <title>Depth-based differentiation of microbial function through sediment-hosted aquifers and enrichment of novel symbionts in the deep terrestrial subsurface.</title>
        <authorList>
            <person name="Probst A.J."/>
            <person name="Ladd B."/>
            <person name="Jarett J.K."/>
            <person name="Geller-Mcgrath D.E."/>
            <person name="Sieber C.M.K."/>
            <person name="Emerson J.B."/>
            <person name="Anantharaman K."/>
            <person name="Thomas B.C."/>
            <person name="Malmstrom R."/>
            <person name="Stieglmeier M."/>
            <person name="Klingl A."/>
            <person name="Woyke T."/>
            <person name="Ryan C.M."/>
            <person name="Banfield J.F."/>
        </authorList>
    </citation>
    <scope>NUCLEOTIDE SEQUENCE [LARGE SCALE GENOMIC DNA]</scope>
</reference>
<accession>A0A2M7E7B5</accession>
<evidence type="ECO:0000313" key="2">
    <source>
        <dbReference type="EMBL" id="PIV63637.1"/>
    </source>
</evidence>
<evidence type="ECO:0000313" key="3">
    <source>
        <dbReference type="Proteomes" id="UP000228886"/>
    </source>
</evidence>
<comment type="caution">
    <text evidence="2">The sequence shown here is derived from an EMBL/GenBank/DDBJ whole genome shotgun (WGS) entry which is preliminary data.</text>
</comment>
<organism evidence="2 3">
    <name type="scientific">bacterium (Candidatus Ratteibacteria) CG01_land_8_20_14_3_00_40_19</name>
    <dbReference type="NCBI Taxonomy" id="2014290"/>
    <lineage>
        <taxon>Bacteria</taxon>
        <taxon>Candidatus Ratteibacteria</taxon>
    </lineage>
</organism>
<dbReference type="Gene3D" id="3.20.20.120">
    <property type="entry name" value="Enolase-like C-terminal domain"/>
    <property type="match status" value="1"/>
</dbReference>
<dbReference type="AlphaFoldDB" id="A0A2M7E7B5"/>
<feature type="domain" description="Enolase C-terminal" evidence="1">
    <location>
        <begin position="237"/>
        <end position="466"/>
    </location>
</feature>